<proteinExistence type="predicted"/>
<name>A0A0D2P446_HYPSF</name>
<gene>
    <name evidence="2" type="ORF">HYPSUDRAFT_37680</name>
</gene>
<keyword evidence="3" id="KW-1185">Reference proteome</keyword>
<organism evidence="2 3">
    <name type="scientific">Hypholoma sublateritium (strain FD-334 SS-4)</name>
    <dbReference type="NCBI Taxonomy" id="945553"/>
    <lineage>
        <taxon>Eukaryota</taxon>
        <taxon>Fungi</taxon>
        <taxon>Dikarya</taxon>
        <taxon>Basidiomycota</taxon>
        <taxon>Agaricomycotina</taxon>
        <taxon>Agaricomycetes</taxon>
        <taxon>Agaricomycetidae</taxon>
        <taxon>Agaricales</taxon>
        <taxon>Agaricineae</taxon>
        <taxon>Strophariaceae</taxon>
        <taxon>Hypholoma</taxon>
    </lineage>
</organism>
<dbReference type="Proteomes" id="UP000054270">
    <property type="component" value="Unassembled WGS sequence"/>
</dbReference>
<dbReference type="AlphaFoldDB" id="A0A0D2P446"/>
<accession>A0A0D2P446</accession>
<feature type="compositionally biased region" description="Acidic residues" evidence="1">
    <location>
        <begin position="186"/>
        <end position="196"/>
    </location>
</feature>
<sequence>MPQKPNSLLIAAKIATQTVQRRFEQAVWEVGFVLQKSAGLSGFGAQRGENVEDIIQVLKKVMTIAREAIKQDTTLHWTRNPTFDWQQNLENLRWIPPRVLAECKANFAWFSANVRVSTGKGDIDSPGFSKFGPPRKNVTSSYGDYERLGGQNANVKVEHEDKVFSSRKSHPQPFGRSIDAPILLSDSDDEQDELASDMEREGDSESDASQWTPRNHSKHVKNIIGAKARYERNVAHPPKSTAVKPLRKRKLLIFDPKLHERITPKCARCSCTNSLYPKGRDCFTSISQSSRTRKTCNSCYSSHLRCTLYLRRVD</sequence>
<evidence type="ECO:0000313" key="2">
    <source>
        <dbReference type="EMBL" id="KJA25644.1"/>
    </source>
</evidence>
<evidence type="ECO:0000256" key="1">
    <source>
        <dbReference type="SAM" id="MobiDB-lite"/>
    </source>
</evidence>
<dbReference type="EMBL" id="KN817531">
    <property type="protein sequence ID" value="KJA25644.1"/>
    <property type="molecule type" value="Genomic_DNA"/>
</dbReference>
<evidence type="ECO:0000313" key="3">
    <source>
        <dbReference type="Proteomes" id="UP000054270"/>
    </source>
</evidence>
<feature type="region of interest" description="Disordered" evidence="1">
    <location>
        <begin position="160"/>
        <end position="217"/>
    </location>
</feature>
<reference evidence="3" key="1">
    <citation type="submission" date="2014-04" db="EMBL/GenBank/DDBJ databases">
        <title>Evolutionary Origins and Diversification of the Mycorrhizal Mutualists.</title>
        <authorList>
            <consortium name="DOE Joint Genome Institute"/>
            <consortium name="Mycorrhizal Genomics Consortium"/>
            <person name="Kohler A."/>
            <person name="Kuo A."/>
            <person name="Nagy L.G."/>
            <person name="Floudas D."/>
            <person name="Copeland A."/>
            <person name="Barry K.W."/>
            <person name="Cichocki N."/>
            <person name="Veneault-Fourrey C."/>
            <person name="LaButti K."/>
            <person name="Lindquist E.A."/>
            <person name="Lipzen A."/>
            <person name="Lundell T."/>
            <person name="Morin E."/>
            <person name="Murat C."/>
            <person name="Riley R."/>
            <person name="Ohm R."/>
            <person name="Sun H."/>
            <person name="Tunlid A."/>
            <person name="Henrissat B."/>
            <person name="Grigoriev I.V."/>
            <person name="Hibbett D.S."/>
            <person name="Martin F."/>
        </authorList>
    </citation>
    <scope>NUCLEOTIDE SEQUENCE [LARGE SCALE GENOMIC DNA]</scope>
    <source>
        <strain evidence="3">FD-334 SS-4</strain>
    </source>
</reference>
<protein>
    <submittedName>
        <fullName evidence="2">Uncharacterized protein</fullName>
    </submittedName>
</protein>